<dbReference type="AlphaFoldDB" id="A0A345JTJ9"/>
<protein>
    <submittedName>
        <fullName evidence="1">Uncharacterized protein</fullName>
    </submittedName>
</protein>
<dbReference type="Proteomes" id="UP000253862">
    <property type="component" value="Chromosome"/>
</dbReference>
<gene>
    <name evidence="1" type="ORF">CGC43_08715</name>
</gene>
<evidence type="ECO:0000313" key="1">
    <source>
        <dbReference type="EMBL" id="AXH30645.1"/>
    </source>
</evidence>
<sequence length="672" mass="77785">MFYNLENILVDHIQFDKLTTIELEQLKSLFNYNCPNSLEELKFAQLYDKWFATKQMGYIANGCLQVSFILLKPDLSLDTKKVKYLHTSQIQDLKVDFDMYGFSGELLFNLPYNPEKESLWNDLFNYQNKFAIELVYQEDIDKNGKGNYQANEQNSWKVRGYIDLTKSNAIELTDQVSNIDDFLAPIHYLTCKLSFTDAFAFIAKQHYPIQIYPQSTYKQLFENVFKDFSALLAFKINDDISLFDTKYNWICVNCDYPRCSFYDFFFHTLRHYQLQLVYNYSGIEPSYTIVDLTKLKDDKKVSSLPLGIIRKIINQIGDYDFSNTNLINHHWANKNKSDLLSLNTPNTNLSISKDYVSSYPVESQFKSAENFYKKEISNAEKKLSCLIFDWRYFPADFTALPMSKFALPQGYQNFLVQYKGNLVIANTNIAFKNHKKHAIFAGQTTEFSISGQSNNISELDYKLNHGIKIKTKIYPADKLALSFPDYNKDIKDLKIYGWIDDLNDSSQDSIYFVTQGDKPTSQKDISVDLVAPDESVFLMHDHTIKELCYIVKLPPALNGMSTESFYITLPYFVSSDHEVMPLRKGAPVSIILKQENGYIDKVMWHSMQDKIFSKDSQINKMTFGVNDSAGIIHQAENKKLKEGSLEIFSQTSSNKTQFISDKTQMSLVYSEE</sequence>
<reference evidence="1 2" key="1">
    <citation type="submission" date="2017-07" db="EMBL/GenBank/DDBJ databases">
        <title>Complete genome sequences and comparative analysis of the novel pathogen Francisella opportunistica.</title>
        <authorList>
            <person name="Dietrich E.A."/>
            <person name="Kingry L.C."/>
            <person name="Petersen J.M."/>
        </authorList>
    </citation>
    <scope>NUCLEOTIDE SEQUENCE [LARGE SCALE GENOMIC DNA]</scope>
    <source>
        <strain evidence="1 2">14-2155</strain>
    </source>
</reference>
<dbReference type="OrthoDB" id="5603039at2"/>
<proteinExistence type="predicted"/>
<dbReference type="KEGG" id="foo:CGC45_08745"/>
<organism evidence="1 2">
    <name type="scientific">Francisella opportunistica</name>
    <dbReference type="NCBI Taxonomy" id="2016517"/>
    <lineage>
        <taxon>Bacteria</taxon>
        <taxon>Pseudomonadati</taxon>
        <taxon>Pseudomonadota</taxon>
        <taxon>Gammaproteobacteria</taxon>
        <taxon>Thiotrichales</taxon>
        <taxon>Francisellaceae</taxon>
        <taxon>Francisella</taxon>
    </lineage>
</organism>
<dbReference type="EMBL" id="CP022375">
    <property type="protein sequence ID" value="AXH30645.1"/>
    <property type="molecule type" value="Genomic_DNA"/>
</dbReference>
<dbReference type="RefSeq" id="WP_071629907.1">
    <property type="nucleotide sequence ID" value="NZ_CP022375.1"/>
</dbReference>
<keyword evidence="2" id="KW-1185">Reference proteome</keyword>
<accession>A0A345JTJ9</accession>
<name>A0A345JTJ9_9GAMM</name>
<evidence type="ECO:0000313" key="2">
    <source>
        <dbReference type="Proteomes" id="UP000253862"/>
    </source>
</evidence>